<accession>A0A7K6W1Y9</accession>
<dbReference type="PANTHER" id="PTHR47225:SF1">
    <property type="entry name" value="EF-HAND CALCIUM-BINDING DOMAIN-CONTAINING PROTEIN 12"/>
    <property type="match status" value="1"/>
</dbReference>
<gene>
    <name evidence="2" type="primary">Efcab12</name>
    <name evidence="2" type="ORF">STECAR_R04160</name>
</gene>
<feature type="compositionally biased region" description="Basic residues" evidence="1">
    <location>
        <begin position="380"/>
        <end position="389"/>
    </location>
</feature>
<dbReference type="Proteomes" id="UP000516988">
    <property type="component" value="Unassembled WGS sequence"/>
</dbReference>
<dbReference type="EMBL" id="VZSC01002802">
    <property type="protein sequence ID" value="NWX40969.1"/>
    <property type="molecule type" value="Genomic_DNA"/>
</dbReference>
<evidence type="ECO:0000313" key="2">
    <source>
        <dbReference type="EMBL" id="NWX40969.1"/>
    </source>
</evidence>
<feature type="compositionally biased region" description="Polar residues" evidence="1">
    <location>
        <begin position="365"/>
        <end position="375"/>
    </location>
</feature>
<organism evidence="2 3">
    <name type="scientific">Steatornis caripensis</name>
    <name type="common">Oilbird</name>
    <dbReference type="NCBI Taxonomy" id="48435"/>
    <lineage>
        <taxon>Eukaryota</taxon>
        <taxon>Metazoa</taxon>
        <taxon>Chordata</taxon>
        <taxon>Craniata</taxon>
        <taxon>Vertebrata</taxon>
        <taxon>Euteleostomi</taxon>
        <taxon>Archelosauria</taxon>
        <taxon>Archosauria</taxon>
        <taxon>Dinosauria</taxon>
        <taxon>Saurischia</taxon>
        <taxon>Theropoda</taxon>
        <taxon>Coelurosauria</taxon>
        <taxon>Aves</taxon>
        <taxon>Neognathae</taxon>
        <taxon>Neoaves</taxon>
        <taxon>Strisores</taxon>
        <taxon>Caprimulgiformes</taxon>
        <taxon>Steatornithidae</taxon>
        <taxon>Steatornis</taxon>
    </lineage>
</organism>
<reference evidence="2 3" key="1">
    <citation type="submission" date="2019-09" db="EMBL/GenBank/DDBJ databases">
        <title>Bird 10,000 Genomes (B10K) Project - Family phase.</title>
        <authorList>
            <person name="Zhang G."/>
        </authorList>
    </citation>
    <scope>NUCLEOTIDE SEQUENCE [LARGE SCALE GENOMIC DNA]</scope>
    <source>
        <strain evidence="2">OUT-0004</strain>
    </source>
</reference>
<comment type="caution">
    <text evidence="2">The sequence shown here is derived from an EMBL/GenBank/DDBJ whole genome shotgun (WGS) entry which is preliminary data.</text>
</comment>
<feature type="region of interest" description="Disordered" evidence="1">
    <location>
        <begin position="336"/>
        <end position="393"/>
    </location>
</feature>
<dbReference type="PANTHER" id="PTHR47225">
    <property type="entry name" value="EF-HAND CALCIUM-BINDING DOMAIN-CONTAINING PROTEIN 12"/>
    <property type="match status" value="1"/>
</dbReference>
<feature type="non-terminal residue" evidence="2">
    <location>
        <position position="1"/>
    </location>
</feature>
<feature type="non-terminal residue" evidence="2">
    <location>
        <position position="432"/>
    </location>
</feature>
<protein>
    <submittedName>
        <fullName evidence="2">EFC12 protein</fullName>
    </submittedName>
</protein>
<feature type="compositionally biased region" description="Low complexity" evidence="1">
    <location>
        <begin position="349"/>
        <end position="362"/>
    </location>
</feature>
<evidence type="ECO:0000313" key="3">
    <source>
        <dbReference type="Proteomes" id="UP000516988"/>
    </source>
</evidence>
<evidence type="ECO:0000256" key="1">
    <source>
        <dbReference type="SAM" id="MobiDB-lite"/>
    </source>
</evidence>
<name>A0A7K6W1Y9_STECA</name>
<feature type="region of interest" description="Disordered" evidence="1">
    <location>
        <begin position="177"/>
        <end position="201"/>
    </location>
</feature>
<proteinExistence type="predicted"/>
<keyword evidence="3" id="KW-1185">Reference proteome</keyword>
<dbReference type="InterPro" id="IPR042847">
    <property type="entry name" value="EFC12"/>
</dbReference>
<dbReference type="OrthoDB" id="125906at2759"/>
<sequence length="432" mass="49875">AWFQGRRQFRTELESLEELEKWLTHKPFLSRQEKRCWQRIKACRADRRAAARSAETDILNYAPPKSTQPRKKGEVPLVYAPYPQALVRLHDLLHKEKLSMVTVFERAGMGTRKIRRADFIQVIKETKVPISDKDLEDVVIFLTSSKPGNFTSLQDLTECQKQWLKMCKGQSPETKAATCKTATSPPSAGDTANEMKPHAPTKPERDLMYLEVPPVNTEPEQRHLTYDEMEEIGKLSRERRRREKNKDTPIEWKEKCRMVRSGDGCLDGHCLPTTVENDLGELLDQYRRNAVMSYLEISKLCRKHKVHISEAMLQRALLHPGDRIIKEGEDVRKIRQPGVYYSTGRTDASPSPVESSTSSLETAPISIQETSQTSKETNRRVQRNKKQKPTHSNFWPGHLLDKLYLYFPEKQHDRAHALFSCVRPTKPAYHGF</sequence>
<dbReference type="AlphaFoldDB" id="A0A7K6W1Y9"/>